<dbReference type="AlphaFoldDB" id="A0A644WP71"/>
<proteinExistence type="predicted"/>
<dbReference type="EMBL" id="VSSQ01001143">
    <property type="protein sequence ID" value="MPM05552.1"/>
    <property type="molecule type" value="Genomic_DNA"/>
</dbReference>
<sequence>MRKFRILFTILILIMISSLSAQMTATWLPKDFLYFEKGFSPLNTNKLVAHMGTLTIQTGGSQLFDPNILNINLSTSFQFTGPITWSNHYQTGLPIYENQATYFTLYAVSTVKGVTQANPLWQSDGSQPLRNQSGNLNVATFTAEFYLVSDQDWWHYQPGGQYTLTSGTFGGFQVAVANSGSGYWQGNETLVSVNNNSPTATTPILISGTSAPPQPVPYGEPTTPVSYLLSIIDEQSFSITQAYGSNIARVARAQLTIANAVPNTNYGVQVIFSNQYNNTAFKLHLDGILNSYFIPYTLRFNNQNVIAGSAISWTGLSGGTFTKDIEVTQVDSFKAEMAPAGIYSDTITVNITPIDTI</sequence>
<comment type="caution">
    <text evidence="1">The sequence shown here is derived from an EMBL/GenBank/DDBJ whole genome shotgun (WGS) entry which is preliminary data.</text>
</comment>
<accession>A0A644WP71</accession>
<name>A0A644WP71_9ZZZZ</name>
<protein>
    <submittedName>
        <fullName evidence="1">Uncharacterized protein</fullName>
    </submittedName>
</protein>
<gene>
    <name evidence="1" type="ORF">SDC9_51842</name>
</gene>
<organism evidence="1">
    <name type="scientific">bioreactor metagenome</name>
    <dbReference type="NCBI Taxonomy" id="1076179"/>
    <lineage>
        <taxon>unclassified sequences</taxon>
        <taxon>metagenomes</taxon>
        <taxon>ecological metagenomes</taxon>
    </lineage>
</organism>
<reference evidence="1" key="1">
    <citation type="submission" date="2019-08" db="EMBL/GenBank/DDBJ databases">
        <authorList>
            <person name="Kucharzyk K."/>
            <person name="Murdoch R.W."/>
            <person name="Higgins S."/>
            <person name="Loffler F."/>
        </authorList>
    </citation>
    <scope>NUCLEOTIDE SEQUENCE</scope>
</reference>
<evidence type="ECO:0000313" key="1">
    <source>
        <dbReference type="EMBL" id="MPM05552.1"/>
    </source>
</evidence>